<gene>
    <name evidence="3" type="ORF">I6N95_15685</name>
</gene>
<evidence type="ECO:0000259" key="2">
    <source>
        <dbReference type="Pfam" id="PF13575"/>
    </source>
</evidence>
<protein>
    <submittedName>
        <fullName evidence="3">Type 2 lantipeptide synthetase LanM family protein</fullName>
    </submittedName>
</protein>
<organism evidence="3 4">
    <name type="scientific">Vagococcus allomyrinae</name>
    <dbReference type="NCBI Taxonomy" id="2794353"/>
    <lineage>
        <taxon>Bacteria</taxon>
        <taxon>Bacillati</taxon>
        <taxon>Bacillota</taxon>
        <taxon>Bacilli</taxon>
        <taxon>Lactobacillales</taxon>
        <taxon>Enterococcaceae</taxon>
        <taxon>Vagococcus</taxon>
    </lineage>
</organism>
<keyword evidence="1" id="KW-0479">Metal-binding</keyword>
<dbReference type="InterPro" id="IPR025410">
    <property type="entry name" value="Lant_dehyd"/>
</dbReference>
<reference evidence="3" key="1">
    <citation type="submission" date="2020-12" db="EMBL/GenBank/DDBJ databases">
        <title>Vagococcus allomyrinae sp. nov. and Enterococcus lavae sp. nov., isolated from the larvae of Allomyrina dichotoma.</title>
        <authorList>
            <person name="Lee S.D."/>
        </authorList>
    </citation>
    <scope>NUCLEOTIDE SEQUENCE</scope>
    <source>
        <strain evidence="3">BWB3-3</strain>
    </source>
</reference>
<comment type="caution">
    <text evidence="3">The sequence shown here is derived from an EMBL/GenBank/DDBJ whole genome shotgun (WGS) entry which is preliminary data.</text>
</comment>
<keyword evidence="4" id="KW-1185">Reference proteome</keyword>
<feature type="domain" description="Lantibiotic biosynthesis protein dehydration" evidence="2">
    <location>
        <begin position="88"/>
        <end position="460"/>
    </location>
</feature>
<dbReference type="Pfam" id="PF13575">
    <property type="entry name" value="DUF4135"/>
    <property type="match status" value="1"/>
</dbReference>
<dbReference type="InterPro" id="IPR012341">
    <property type="entry name" value="6hp_glycosidase-like_sf"/>
</dbReference>
<dbReference type="GO" id="GO:0005975">
    <property type="term" value="P:carbohydrate metabolic process"/>
    <property type="evidence" value="ECO:0007669"/>
    <property type="project" value="InterPro"/>
</dbReference>
<dbReference type="PRINTS" id="PR01950">
    <property type="entry name" value="LANCSUPER"/>
</dbReference>
<sequence>MKNVTDYQFNEFLEDVIKKLSIQQDDLLDILYLKSLILDICGKALVLMINEKSRLGKLSGPTPESRYLFFEERYSGSGKAYEELIAKYPAIYQDLQVQVSAYTDLVKQIKGDFYRDRQLLLKRGMIRDEEEKLLFLTIKGDFHNGKAVVELTTNLSKLIYKPKTVKNDLFFYKFLGYLKLLGKTNDSDSSVLNFYPLKILDQGSYGWVDFLEQSAVSSQEEVRRYYQRVGYLLSIAYVINLTDIHFENVVCQGEYPNIVDLETLFSVSMFEMTPKNEASDAIQSKVSHSVYATGMLPVLGNENQFGGDTSGILGGSFTREERVIVNPFRDDIQFKKEIVHQRFNGHIPFIIRNNQKEYCDPYCYVNDIDDGFSFGYKLMLTNKEDLKSFVESESASVFTRILLRNTMEYSALIQAAKSPVYAGKRKMIFEKIRTFDKGLAPAVIDAEINQLDALSIPFFMCQFDSENVTDLKQQFVCKLPISPFKQFLKKFESCHLDDLAQQIKWINFSIESQEKLFKDGQDFSQYHVSTGAFTDLDNGIKMLVEIIETNACIGEGDHSINWMNLGVSANDQIVFESLENDIYKGLSGIGTALLEYYEFAPNQNTRERLKLIYLSVKKEFIKKLYENSTADYSFYNGLLGELAFLQEYEKIFQLSELNASIYLKDIVRKAIKRPSELNDVLAGEAGMIIYLSGLADKTSYVKEIRQLGKRLLNSLNLGQKIASYAHGNSGLMTALVCVYQLSNDQQFLNSFLALWENERALKIARGWKDYRKQKNDYSAYWCHGATGQALARMMWLSMDNQDKFLKEQQRIQLIDELNELIDIVLWEGMTENNFCLCHGIAGNIMIANFYQVNFEKENKVLQAKIAKNTYSICKYGLTEGWICGLGSEFYSYGMMTGISGILYALIRYKKGKSDLGILLPSMI</sequence>
<dbReference type="NCBIfam" id="TIGR03897">
    <property type="entry name" value="lanti_2_LanM"/>
    <property type="match status" value="1"/>
</dbReference>
<dbReference type="PANTHER" id="PTHR12736">
    <property type="entry name" value="LANC-LIKE PROTEIN"/>
    <property type="match status" value="1"/>
</dbReference>
<dbReference type="Proteomes" id="UP000674938">
    <property type="component" value="Unassembled WGS sequence"/>
</dbReference>
<dbReference type="PANTHER" id="PTHR12736:SF7">
    <property type="entry name" value="LANC-LIKE PROTEIN 3"/>
    <property type="match status" value="1"/>
</dbReference>
<dbReference type="Gene3D" id="1.50.10.10">
    <property type="match status" value="1"/>
</dbReference>
<feature type="binding site" evidence="1">
    <location>
        <position position="782"/>
    </location>
    <ligand>
        <name>Zn(2+)</name>
        <dbReference type="ChEBI" id="CHEBI:29105"/>
    </ligand>
</feature>
<evidence type="ECO:0000313" key="4">
    <source>
        <dbReference type="Proteomes" id="UP000674938"/>
    </source>
</evidence>
<feature type="binding site" evidence="1">
    <location>
        <position position="837"/>
    </location>
    <ligand>
        <name>Zn(2+)</name>
        <dbReference type="ChEBI" id="CHEBI:29105"/>
    </ligand>
</feature>
<dbReference type="PIRSF" id="PIRSF037228">
    <property type="entry name" value="Lant_mod_RumM"/>
    <property type="match status" value="1"/>
</dbReference>
<dbReference type="SMART" id="SM01260">
    <property type="entry name" value="LANC_like"/>
    <property type="match status" value="1"/>
</dbReference>
<dbReference type="GO" id="GO:0031179">
    <property type="term" value="P:peptide modification"/>
    <property type="evidence" value="ECO:0007669"/>
    <property type="project" value="InterPro"/>
</dbReference>
<keyword evidence="1" id="KW-0862">Zinc</keyword>
<evidence type="ECO:0000313" key="3">
    <source>
        <dbReference type="EMBL" id="MBP1042460.1"/>
    </source>
</evidence>
<evidence type="ECO:0000256" key="1">
    <source>
        <dbReference type="PIRSR" id="PIRSR607822-1"/>
    </source>
</evidence>
<dbReference type="RefSeq" id="WP_209529663.1">
    <property type="nucleotide sequence ID" value="NZ_JAEEGA010000010.1"/>
</dbReference>
<name>A0A940PCU6_9ENTE</name>
<dbReference type="GO" id="GO:0046872">
    <property type="term" value="F:metal ion binding"/>
    <property type="evidence" value="ECO:0007669"/>
    <property type="project" value="UniProtKB-KW"/>
</dbReference>
<dbReference type="AlphaFoldDB" id="A0A940PCU6"/>
<dbReference type="InterPro" id="IPR017146">
    <property type="entry name" value="Lanti_2_LanM"/>
</dbReference>
<dbReference type="InterPro" id="IPR007822">
    <property type="entry name" value="LANC-like"/>
</dbReference>
<proteinExistence type="predicted"/>
<dbReference type="GO" id="GO:0005886">
    <property type="term" value="C:plasma membrane"/>
    <property type="evidence" value="ECO:0007669"/>
    <property type="project" value="TreeGrafter"/>
</dbReference>
<dbReference type="SUPFAM" id="SSF158745">
    <property type="entry name" value="LanC-like"/>
    <property type="match status" value="1"/>
</dbReference>
<feature type="binding site" evidence="1">
    <location>
        <position position="838"/>
    </location>
    <ligand>
        <name>Zn(2+)</name>
        <dbReference type="ChEBI" id="CHEBI:29105"/>
    </ligand>
</feature>
<dbReference type="Pfam" id="PF05147">
    <property type="entry name" value="LANC_like"/>
    <property type="match status" value="1"/>
</dbReference>
<accession>A0A940PCU6</accession>
<dbReference type="CDD" id="cd04792">
    <property type="entry name" value="LanM-like"/>
    <property type="match status" value="1"/>
</dbReference>
<dbReference type="EMBL" id="JAEEGA010000010">
    <property type="protein sequence ID" value="MBP1042460.1"/>
    <property type="molecule type" value="Genomic_DNA"/>
</dbReference>